<sequence length="124" mass="14435">MRWVIVGLALLLGGCVGSRKAKEAEGGLQVWKSDTPWGQVTVRQMRSDKGLCTFREVTLHRQVGLYLDGRPTFVRATDYLCDDTFDDWRFRSVVEEQRANYWDLSALLLHLMYSTMPIEEHPRW</sequence>
<dbReference type="Proteomes" id="UP000185812">
    <property type="component" value="Unassembled WGS sequence"/>
</dbReference>
<reference evidence="2" key="1">
    <citation type="submission" date="2016-11" db="EMBL/GenBank/DDBJ databases">
        <authorList>
            <person name="Varghese N."/>
            <person name="Submissions S."/>
        </authorList>
    </citation>
    <scope>NUCLEOTIDE SEQUENCE [LARGE SCALE GENOMIC DNA]</scope>
    <source>
        <strain evidence="2">DSM 22212</strain>
    </source>
</reference>
<gene>
    <name evidence="1" type="ORF">SAMN04488087_2577</name>
</gene>
<dbReference type="PROSITE" id="PS51257">
    <property type="entry name" value="PROKAR_LIPOPROTEIN"/>
    <property type="match status" value="1"/>
</dbReference>
<evidence type="ECO:0000313" key="2">
    <source>
        <dbReference type="Proteomes" id="UP000185812"/>
    </source>
</evidence>
<keyword evidence="2" id="KW-1185">Reference proteome</keyword>
<dbReference type="AlphaFoldDB" id="A0A1M6XBK8"/>
<evidence type="ECO:0000313" key="1">
    <source>
        <dbReference type="EMBL" id="SHL03269.1"/>
    </source>
</evidence>
<accession>A0A1M6XBK8</accession>
<dbReference type="RefSeq" id="WP_072716379.1">
    <property type="nucleotide sequence ID" value="NZ_FRAU01000010.1"/>
</dbReference>
<proteinExistence type="predicted"/>
<protein>
    <recommendedName>
        <fullName evidence="3">Lipoprotein</fullName>
    </recommendedName>
</protein>
<dbReference type="EMBL" id="FRAU01000010">
    <property type="protein sequence ID" value="SHL03269.1"/>
    <property type="molecule type" value="Genomic_DNA"/>
</dbReference>
<dbReference type="STRING" id="633813.SAMN04488087_2577"/>
<evidence type="ECO:0008006" key="3">
    <source>
        <dbReference type="Google" id="ProtNLM"/>
    </source>
</evidence>
<name>A0A1M6XBK8_9BACT</name>
<dbReference type="OrthoDB" id="9877472at2"/>
<organism evidence="1 2">
    <name type="scientific">Rhodothermus profundi</name>
    <dbReference type="NCBI Taxonomy" id="633813"/>
    <lineage>
        <taxon>Bacteria</taxon>
        <taxon>Pseudomonadati</taxon>
        <taxon>Rhodothermota</taxon>
        <taxon>Rhodothermia</taxon>
        <taxon>Rhodothermales</taxon>
        <taxon>Rhodothermaceae</taxon>
        <taxon>Rhodothermus</taxon>
    </lineage>
</organism>